<gene>
    <name evidence="3" type="ORF">F7R91_28230</name>
</gene>
<name>A0A6H9UT55_9ACTN</name>
<dbReference type="AlphaFoldDB" id="A0A6H9UT55"/>
<comment type="caution">
    <text evidence="3">The sequence shown here is derived from an EMBL/GenBank/DDBJ whole genome shotgun (WGS) entry which is preliminary data.</text>
</comment>
<evidence type="ECO:0008006" key="5">
    <source>
        <dbReference type="Google" id="ProtNLM"/>
    </source>
</evidence>
<proteinExistence type="predicted"/>
<sequence length="181" mass="17731">MGSVKITLCAGLLAAAAFAPTAYAPTAYAQDGGFSVSPSSPVPGSDVSMRVSDCTEKTGTAVSAAFVADIRLTGTDGTLVGESRIRTTVSAGTFEVKVRCGGADRKGTFTVGHGTVHPSAPSTPVAPVHAGGGGTARHQLSAADARLDGPGTAHAVTGLVLAGAAAVAVALRSARRSRGTG</sequence>
<feature type="transmembrane region" description="Helical" evidence="1">
    <location>
        <begin position="151"/>
        <end position="171"/>
    </location>
</feature>
<feature type="chain" id="PRO_5038712216" description="Lipoprotein" evidence="2">
    <location>
        <begin position="25"/>
        <end position="181"/>
    </location>
</feature>
<reference evidence="3 4" key="1">
    <citation type="submission" date="2019-09" db="EMBL/GenBank/DDBJ databases">
        <title>Screening of Novel Bioactive Compounds from Soil-Associated.</title>
        <authorList>
            <person name="Zhao S."/>
        </authorList>
    </citation>
    <scope>NUCLEOTIDE SEQUENCE [LARGE SCALE GENOMIC DNA]</scope>
    <source>
        <strain evidence="3 4">HIT-DPA4</strain>
    </source>
</reference>
<evidence type="ECO:0000313" key="4">
    <source>
        <dbReference type="Proteomes" id="UP000442707"/>
    </source>
</evidence>
<keyword evidence="1" id="KW-0472">Membrane</keyword>
<dbReference type="RefSeq" id="WP_150952862.1">
    <property type="nucleotide sequence ID" value="NZ_VZRB01000023.1"/>
</dbReference>
<feature type="signal peptide" evidence="2">
    <location>
        <begin position="1"/>
        <end position="24"/>
    </location>
</feature>
<evidence type="ECO:0000256" key="1">
    <source>
        <dbReference type="SAM" id="Phobius"/>
    </source>
</evidence>
<keyword evidence="2" id="KW-0732">Signal</keyword>
<evidence type="ECO:0000256" key="2">
    <source>
        <dbReference type="SAM" id="SignalP"/>
    </source>
</evidence>
<dbReference type="EMBL" id="VZRB01000023">
    <property type="protein sequence ID" value="KAB1142685.1"/>
    <property type="molecule type" value="Genomic_DNA"/>
</dbReference>
<organism evidence="3 4">
    <name type="scientific">Streptomyces luteolifulvus</name>
    <dbReference type="NCBI Taxonomy" id="2615112"/>
    <lineage>
        <taxon>Bacteria</taxon>
        <taxon>Bacillati</taxon>
        <taxon>Actinomycetota</taxon>
        <taxon>Actinomycetes</taxon>
        <taxon>Kitasatosporales</taxon>
        <taxon>Streptomycetaceae</taxon>
        <taxon>Streptomyces</taxon>
    </lineage>
</organism>
<keyword evidence="1" id="KW-0812">Transmembrane</keyword>
<protein>
    <recommendedName>
        <fullName evidence="5">Lipoprotein</fullName>
    </recommendedName>
</protein>
<dbReference type="Proteomes" id="UP000442707">
    <property type="component" value="Unassembled WGS sequence"/>
</dbReference>
<accession>A0A6H9UT55</accession>
<evidence type="ECO:0000313" key="3">
    <source>
        <dbReference type="EMBL" id="KAB1142685.1"/>
    </source>
</evidence>
<keyword evidence="4" id="KW-1185">Reference proteome</keyword>
<keyword evidence="1" id="KW-1133">Transmembrane helix</keyword>